<proteinExistence type="predicted"/>
<gene>
    <name evidence="1" type="ORF">S01H1_10432</name>
</gene>
<dbReference type="EMBL" id="BARS01005321">
    <property type="protein sequence ID" value="GAF71612.1"/>
    <property type="molecule type" value="Genomic_DNA"/>
</dbReference>
<evidence type="ECO:0000313" key="1">
    <source>
        <dbReference type="EMBL" id="GAF71612.1"/>
    </source>
</evidence>
<protein>
    <recommendedName>
        <fullName evidence="2">B12-binding domain-containing protein</fullName>
    </recommendedName>
</protein>
<organism evidence="1">
    <name type="scientific">marine sediment metagenome</name>
    <dbReference type="NCBI Taxonomy" id="412755"/>
    <lineage>
        <taxon>unclassified sequences</taxon>
        <taxon>metagenomes</taxon>
        <taxon>ecological metagenomes</taxon>
    </lineage>
</organism>
<feature type="non-terminal residue" evidence="1">
    <location>
        <position position="64"/>
    </location>
</feature>
<accession>X0S6R0</accession>
<evidence type="ECO:0008006" key="2">
    <source>
        <dbReference type="Google" id="ProtNLM"/>
    </source>
</evidence>
<reference evidence="1" key="1">
    <citation type="journal article" date="2014" name="Front. Microbiol.">
        <title>High frequency of phylogenetically diverse reductive dehalogenase-homologous genes in deep subseafloor sedimentary metagenomes.</title>
        <authorList>
            <person name="Kawai M."/>
            <person name="Futagami T."/>
            <person name="Toyoda A."/>
            <person name="Takaki Y."/>
            <person name="Nishi S."/>
            <person name="Hori S."/>
            <person name="Arai W."/>
            <person name="Tsubouchi T."/>
            <person name="Morono Y."/>
            <person name="Uchiyama I."/>
            <person name="Ito T."/>
            <person name="Fujiyama A."/>
            <person name="Inagaki F."/>
            <person name="Takami H."/>
        </authorList>
    </citation>
    <scope>NUCLEOTIDE SEQUENCE</scope>
    <source>
        <strain evidence="1">Expedition CK06-06</strain>
    </source>
</reference>
<sequence>MDVLLLTSVDPFSYQIIPDLGLMYLAGSVRGAGFEVSLKDLRRDKWDYERLARYIHDESPGMVG</sequence>
<comment type="caution">
    <text evidence="1">The sequence shown here is derived from an EMBL/GenBank/DDBJ whole genome shotgun (WGS) entry which is preliminary data.</text>
</comment>
<dbReference type="AlphaFoldDB" id="X0S6R0"/>
<name>X0S6R0_9ZZZZ</name>